<evidence type="ECO:0000256" key="6">
    <source>
        <dbReference type="PROSITE-ProRule" id="PRU00302"/>
    </source>
</evidence>
<accession>A0A8J2WDF1</accession>
<dbReference type="Proteomes" id="UP000789390">
    <property type="component" value="Unassembled WGS sequence"/>
</dbReference>
<dbReference type="InterPro" id="IPR035976">
    <property type="entry name" value="Sushi/SCR/CCP_sf"/>
</dbReference>
<protein>
    <recommendedName>
        <fullName evidence="16">Sushi domain-containing protein</fullName>
    </recommendedName>
</protein>
<dbReference type="InterPro" id="IPR014756">
    <property type="entry name" value="Ig_E-set"/>
</dbReference>
<dbReference type="OrthoDB" id="6051552at2759"/>
<feature type="region of interest" description="Disordered" evidence="7">
    <location>
        <begin position="1148"/>
        <end position="1167"/>
    </location>
</feature>
<feature type="region of interest" description="Disordered" evidence="7">
    <location>
        <begin position="1181"/>
        <end position="1260"/>
    </location>
</feature>
<dbReference type="Pfam" id="PF00084">
    <property type="entry name" value="Sushi"/>
    <property type="match status" value="1"/>
</dbReference>
<dbReference type="InterPro" id="IPR005533">
    <property type="entry name" value="AMOP_dom"/>
</dbReference>
<dbReference type="SUPFAM" id="SSF81296">
    <property type="entry name" value="E set domains"/>
    <property type="match status" value="1"/>
</dbReference>
<keyword evidence="6" id="KW-0768">Sushi</keyword>
<dbReference type="InterPro" id="IPR000436">
    <property type="entry name" value="Sushi_SCR_CCP_dom"/>
</dbReference>
<keyword evidence="2 8" id="KW-0812">Transmembrane</keyword>
<evidence type="ECO:0008006" key="16">
    <source>
        <dbReference type="Google" id="ProtNLM"/>
    </source>
</evidence>
<evidence type="ECO:0000313" key="14">
    <source>
        <dbReference type="EMBL" id="CAH0100322.1"/>
    </source>
</evidence>
<evidence type="ECO:0000256" key="4">
    <source>
        <dbReference type="ARBA" id="ARBA00023136"/>
    </source>
</evidence>
<dbReference type="PROSITE" id="PS51233">
    <property type="entry name" value="VWFD"/>
    <property type="match status" value="1"/>
</dbReference>
<sequence length="1299" mass="147817">MRQLKLYALVIIIAVLLTTVKARDTSNIVQGDDVDVNGAKINYDPEISPLATSREKRQLQLNDPAYQPRQAYDLKKEELEMIRKEKMYPFEDKVTEINDNSAQVQKQLNFLLPFFGFGFNYTWLSIHGFLGFSDSMGSSPLPPLQFPVQTWPTDNDPSFISPFYSRCRIGRYKESDQDKRASGVYFRLERDLPARYDESGVKMRERIKWDIREAMVGAENFFPKHAIIATWKNVSFVGGFNALETTNTFQIVIVTDEVRTYAMFNYAHLGWSTHAEAGGDTNTGQGGVPAFVGFNAGNGTKAYEYKPYSQDMRIRDLTYKGYANQIPGRHVFRIDERVISGNCFDDETVYTSQPLVFAPESGNMMGGMMVNVTGPCFSPDRRIICRFDTQDVVGKYIDQNRAVCIMPRVYATGYVDLTISIDGGNFNWKGRFYVESPQTAPEMVWFQTENFHELAPSELRLRWDKTNLTVDESAKVRISVWGYREDTVTPRLEYIDMLTEGVVNNGDIKIYPSDFVNRDNGPSHRQFTFGFIQINLTTYDPKVGMSPILWSRPIPLGWYFSPQWKRFEGDKWAHERCNNWINYDRQMQPFTYELPICPCMMHQAASDKGRYVPDFECDRYGNAKCEYHHGAIMCYRSGLSSRDGAGQQCCYDKDGLLMMTSDNKWGGNPGRSHNLGLMPWNEAGKVPSLSHWQMDVIPFYTCCLWQDESSEDCEVFRFERRASQDCVGYQPPGAAAVFGDPHFYTFDNMTYTFNGKGEFVLVRADTVRHKLDVQARFEEIPNNIYGTARATVLTAVAAQENTSVVVEVRIRPPYAQWRYRLDVIVDQRYVYFDTFSRHVQNFKGVTVYTPTSILNQSHVIIMFQSGAGVEVVENNRHMSARVYLPLSYMNQTRGLFGNWSTDLYDDFTLPDGTPGPSLDVNNLETLHNSFGMKWFVDDKSDPYRGKSLFYHENGRSSNFFYDVTFQPIFDVRPLLPANYTSVNSTQIEQTCGNSYQCYYDYAVSLNRQYATYAKYYLDEIVNIKSNNLKTVISCGALPAPKNGRKSTFAYTPGTFVKFDCDPGYVIVGEDRRWCYASAEWNWALWGDAQCIPEKEYAAEKAGIIAGIVLAVLVPLMILAYCCCRRQRRNHKKGLENKTLKMLTTSRHSLNDSASHGPSMNSAKSPIEPVWKKENDSSSLFSSGIGSVTHMDSVRSSPPDQEVKTDASSTSTFDRGSTHSPVSGNLSGNKTSPTESMSNSSQSSREKTTQALASINGGQRNSRQRYDGIYYTHEPIRGAPVIDFKDDDISVEINHRNTEV</sequence>
<evidence type="ECO:0000256" key="5">
    <source>
        <dbReference type="ARBA" id="ARBA00023157"/>
    </source>
</evidence>
<gene>
    <name evidence="14" type="ORF">DGAL_LOCUS2544</name>
</gene>
<dbReference type="SMART" id="SM00539">
    <property type="entry name" value="NIDO"/>
    <property type="match status" value="1"/>
</dbReference>
<comment type="subcellular location">
    <subcellularLocation>
        <location evidence="1">Membrane</location>
    </subcellularLocation>
</comment>
<dbReference type="SMART" id="SM00032">
    <property type="entry name" value="CCP"/>
    <property type="match status" value="1"/>
</dbReference>
<dbReference type="Pfam" id="PF03782">
    <property type="entry name" value="AMOP"/>
    <property type="match status" value="1"/>
</dbReference>
<comment type="caution">
    <text evidence="14">The sequence shown here is derived from an EMBL/GenBank/DDBJ whole genome shotgun (WGS) entry which is preliminary data.</text>
</comment>
<dbReference type="GO" id="GO:0007160">
    <property type="term" value="P:cell-matrix adhesion"/>
    <property type="evidence" value="ECO:0007669"/>
    <property type="project" value="InterPro"/>
</dbReference>
<dbReference type="Gene3D" id="2.60.40.10">
    <property type="entry name" value="Immunoglobulins"/>
    <property type="match status" value="1"/>
</dbReference>
<dbReference type="SMART" id="SM00216">
    <property type="entry name" value="VWD"/>
    <property type="match status" value="1"/>
</dbReference>
<keyword evidence="4 8" id="KW-0472">Membrane</keyword>
<evidence type="ECO:0000259" key="11">
    <source>
        <dbReference type="PROSITE" id="PS50923"/>
    </source>
</evidence>
<dbReference type="PROSITE" id="PS50923">
    <property type="entry name" value="SUSHI"/>
    <property type="match status" value="1"/>
</dbReference>
<proteinExistence type="predicted"/>
<dbReference type="CDD" id="cd00033">
    <property type="entry name" value="CCP"/>
    <property type="match status" value="1"/>
</dbReference>
<dbReference type="EMBL" id="CAKKLH010000035">
    <property type="protein sequence ID" value="CAH0100322.1"/>
    <property type="molecule type" value="Genomic_DNA"/>
</dbReference>
<dbReference type="Pfam" id="PF06119">
    <property type="entry name" value="NIDO"/>
    <property type="match status" value="1"/>
</dbReference>
<keyword evidence="5" id="KW-1015">Disulfide bond</keyword>
<dbReference type="PROSITE" id="PS50856">
    <property type="entry name" value="AMOP"/>
    <property type="match status" value="1"/>
</dbReference>
<dbReference type="InterPro" id="IPR051495">
    <property type="entry name" value="Epithelial_Barrier/Signaling"/>
</dbReference>
<organism evidence="14 15">
    <name type="scientific">Daphnia galeata</name>
    <dbReference type="NCBI Taxonomy" id="27404"/>
    <lineage>
        <taxon>Eukaryota</taxon>
        <taxon>Metazoa</taxon>
        <taxon>Ecdysozoa</taxon>
        <taxon>Arthropoda</taxon>
        <taxon>Crustacea</taxon>
        <taxon>Branchiopoda</taxon>
        <taxon>Diplostraca</taxon>
        <taxon>Cladocera</taxon>
        <taxon>Anomopoda</taxon>
        <taxon>Daphniidae</taxon>
        <taxon>Daphnia</taxon>
    </lineage>
</organism>
<dbReference type="PROSITE" id="PS51220">
    <property type="entry name" value="NIDO"/>
    <property type="match status" value="1"/>
</dbReference>
<evidence type="ECO:0000259" key="12">
    <source>
        <dbReference type="PROSITE" id="PS51220"/>
    </source>
</evidence>
<feature type="domain" description="NIDO" evidence="12">
    <location>
        <begin position="182"/>
        <end position="337"/>
    </location>
</feature>
<feature type="domain" description="Sushi" evidence="11">
    <location>
        <begin position="1032"/>
        <end position="1092"/>
    </location>
</feature>
<feature type="compositionally biased region" description="Polar residues" evidence="7">
    <location>
        <begin position="1248"/>
        <end position="1260"/>
    </location>
</feature>
<name>A0A8J2WDF1_9CRUS</name>
<dbReference type="PANTHER" id="PTHR13802">
    <property type="entry name" value="MUCIN 4-RELATED"/>
    <property type="match status" value="1"/>
</dbReference>
<dbReference type="SUPFAM" id="SSF57535">
    <property type="entry name" value="Complement control module/SCR domain"/>
    <property type="match status" value="1"/>
</dbReference>
<evidence type="ECO:0000256" key="9">
    <source>
        <dbReference type="SAM" id="SignalP"/>
    </source>
</evidence>
<feature type="compositionally biased region" description="Low complexity" evidence="7">
    <location>
        <begin position="1231"/>
        <end position="1242"/>
    </location>
</feature>
<dbReference type="PANTHER" id="PTHR13802:SF52">
    <property type="entry name" value="MUCIN-4"/>
    <property type="match status" value="1"/>
</dbReference>
<evidence type="ECO:0000313" key="15">
    <source>
        <dbReference type="Proteomes" id="UP000789390"/>
    </source>
</evidence>
<reference evidence="14" key="1">
    <citation type="submission" date="2021-11" db="EMBL/GenBank/DDBJ databases">
        <authorList>
            <person name="Schell T."/>
        </authorList>
    </citation>
    <scope>NUCLEOTIDE SEQUENCE</scope>
    <source>
        <strain evidence="14">M5</strain>
    </source>
</reference>
<feature type="compositionally biased region" description="Polar residues" evidence="7">
    <location>
        <begin position="1205"/>
        <end position="1230"/>
    </location>
</feature>
<comment type="caution">
    <text evidence="6">Lacks conserved residue(s) required for the propagation of feature annotation.</text>
</comment>
<evidence type="ECO:0000259" key="13">
    <source>
        <dbReference type="PROSITE" id="PS51233"/>
    </source>
</evidence>
<feature type="domain" description="AMOP" evidence="10">
    <location>
        <begin position="569"/>
        <end position="720"/>
    </location>
</feature>
<feature type="compositionally biased region" description="Polar residues" evidence="7">
    <location>
        <begin position="1148"/>
        <end position="1163"/>
    </location>
</feature>
<evidence type="ECO:0000256" key="2">
    <source>
        <dbReference type="ARBA" id="ARBA00022692"/>
    </source>
</evidence>
<evidence type="ECO:0000259" key="10">
    <source>
        <dbReference type="PROSITE" id="PS50856"/>
    </source>
</evidence>
<dbReference type="InterPro" id="IPR003886">
    <property type="entry name" value="NIDO_dom"/>
</dbReference>
<keyword evidence="15" id="KW-1185">Reference proteome</keyword>
<dbReference type="InterPro" id="IPR013783">
    <property type="entry name" value="Ig-like_fold"/>
</dbReference>
<feature type="transmembrane region" description="Helical" evidence="8">
    <location>
        <begin position="1101"/>
        <end position="1123"/>
    </location>
</feature>
<dbReference type="InterPro" id="IPR001846">
    <property type="entry name" value="VWF_type-D"/>
</dbReference>
<evidence type="ECO:0000256" key="8">
    <source>
        <dbReference type="SAM" id="Phobius"/>
    </source>
</evidence>
<dbReference type="GO" id="GO:0016020">
    <property type="term" value="C:membrane"/>
    <property type="evidence" value="ECO:0007669"/>
    <property type="project" value="UniProtKB-SubCell"/>
</dbReference>
<evidence type="ECO:0000256" key="7">
    <source>
        <dbReference type="SAM" id="MobiDB-lite"/>
    </source>
</evidence>
<dbReference type="SMART" id="SM00723">
    <property type="entry name" value="AMOP"/>
    <property type="match status" value="1"/>
</dbReference>
<feature type="chain" id="PRO_5035250615" description="Sushi domain-containing protein" evidence="9">
    <location>
        <begin position="23"/>
        <end position="1299"/>
    </location>
</feature>
<feature type="domain" description="VWFD" evidence="13">
    <location>
        <begin position="733"/>
        <end position="942"/>
    </location>
</feature>
<keyword evidence="9" id="KW-0732">Signal</keyword>
<keyword evidence="3 8" id="KW-1133">Transmembrane helix</keyword>
<dbReference type="Pfam" id="PF00094">
    <property type="entry name" value="VWD"/>
    <property type="match status" value="1"/>
</dbReference>
<evidence type="ECO:0000256" key="3">
    <source>
        <dbReference type="ARBA" id="ARBA00022989"/>
    </source>
</evidence>
<evidence type="ECO:0000256" key="1">
    <source>
        <dbReference type="ARBA" id="ARBA00004370"/>
    </source>
</evidence>
<dbReference type="Gene3D" id="2.10.70.10">
    <property type="entry name" value="Complement Module, domain 1"/>
    <property type="match status" value="1"/>
</dbReference>
<feature type="signal peptide" evidence="9">
    <location>
        <begin position="1"/>
        <end position="22"/>
    </location>
</feature>